<dbReference type="InterPro" id="IPR001878">
    <property type="entry name" value="Znf_CCHC"/>
</dbReference>
<evidence type="ECO:0000259" key="3">
    <source>
        <dbReference type="SMART" id="SM00343"/>
    </source>
</evidence>
<dbReference type="SUPFAM" id="SSF56672">
    <property type="entry name" value="DNA/RNA polymerases"/>
    <property type="match status" value="1"/>
</dbReference>
<dbReference type="GO" id="GO:0008270">
    <property type="term" value="F:zinc ion binding"/>
    <property type="evidence" value="ECO:0007669"/>
    <property type="project" value="InterPro"/>
</dbReference>
<feature type="coiled-coil region" evidence="1">
    <location>
        <begin position="40"/>
        <end position="74"/>
    </location>
</feature>
<proteinExistence type="predicted"/>
<name>A0A8D8WG86_9HEMI</name>
<keyword evidence="1" id="KW-0175">Coiled coil</keyword>
<dbReference type="GO" id="GO:0006508">
    <property type="term" value="P:proteolysis"/>
    <property type="evidence" value="ECO:0007669"/>
    <property type="project" value="InterPro"/>
</dbReference>
<dbReference type="InterPro" id="IPR043128">
    <property type="entry name" value="Rev_trsase/Diguanyl_cyclase"/>
</dbReference>
<feature type="domain" description="CCHC-type" evidence="3">
    <location>
        <begin position="393"/>
        <end position="409"/>
    </location>
</feature>
<feature type="domain" description="CCHC-type" evidence="3">
    <location>
        <begin position="442"/>
        <end position="459"/>
    </location>
</feature>
<dbReference type="GO" id="GO:0071897">
    <property type="term" value="P:DNA biosynthetic process"/>
    <property type="evidence" value="ECO:0007669"/>
    <property type="project" value="UniProtKB-ARBA"/>
</dbReference>
<dbReference type="PROSITE" id="PS00141">
    <property type="entry name" value="ASP_PROTEASE"/>
    <property type="match status" value="1"/>
</dbReference>
<dbReference type="PANTHER" id="PTHR47331:SF5">
    <property type="entry name" value="RIBONUCLEASE H"/>
    <property type="match status" value="1"/>
</dbReference>
<dbReference type="InterPro" id="IPR008737">
    <property type="entry name" value="DUF1758"/>
</dbReference>
<feature type="domain" description="CCHC-type" evidence="3">
    <location>
        <begin position="423"/>
        <end position="439"/>
    </location>
</feature>
<organism evidence="4">
    <name type="scientific">Cacopsylla melanoneura</name>
    <dbReference type="NCBI Taxonomy" id="428564"/>
    <lineage>
        <taxon>Eukaryota</taxon>
        <taxon>Metazoa</taxon>
        <taxon>Ecdysozoa</taxon>
        <taxon>Arthropoda</taxon>
        <taxon>Hexapoda</taxon>
        <taxon>Insecta</taxon>
        <taxon>Pterygota</taxon>
        <taxon>Neoptera</taxon>
        <taxon>Paraneoptera</taxon>
        <taxon>Hemiptera</taxon>
        <taxon>Sternorrhyncha</taxon>
        <taxon>Psylloidea</taxon>
        <taxon>Psyllidae</taxon>
        <taxon>Psyllinae</taxon>
        <taxon>Cacopsylla</taxon>
    </lineage>
</organism>
<dbReference type="InterPro" id="IPR005312">
    <property type="entry name" value="DUF1759"/>
</dbReference>
<dbReference type="Gene3D" id="3.10.10.10">
    <property type="entry name" value="HIV Type 1 Reverse Transcriptase, subunit A, domain 1"/>
    <property type="match status" value="1"/>
</dbReference>
<sequence length="1296" mass="146964">MSLTVLKRNLTRCKNDLVKIESDLTELYGVEVEDYTNEICASAKLRVASYKELLNKYETRRDNLECDRSETELQDINTTVGDELHSKLSLMVVQIEGRILSHEVTLEPERLEREAKLEQENREFEKYKIEKEIELATIQFNERARLEELNIRKLELEVGNGQSKVGSNPGFLPKIELIKFDGSKPERFSEFLECFSSIIDSRQDLTDSLKLQYLKMQLSGKAAKLLDGLKVTGSNYSVAKELLNEEYGSTQIVTNKLYNDISNLCLTSNRKEDVMKLYTDIEIKLRLLENLGNQVEGEVLASCIFKKLTQDTQRELVKLHSDNITVSHVRSRLKQELKEERVLRSLTLQCGTSSMKPPCKLEGFLPETRSKGYTAESLVVQTSGTYRSRYDPYCVFCERDAHFSDECPVYKSVVDRKKMLNNRCYVCLSRTHATHHCKNTSKCYHCGKVGAHYRALCPEMFPRGTSDCSSSGVKYNNPSLRSSDSGSRRVSFGDSFTQPNSKCKNGRSTAPSVSNNLNESQEDSPESPMYSNVCSDTVCNYSDNNRSVIYFQTATITVMNRDKSKRCEVRALFDSGSTHSYITNNLKTKLHIDDGGTTLSMNMFTFGSEVPKTVEVGKGFITVLNSQNTLKDIEVCIVPTIIHNHGRSPYDESFISSLRSKYVLADKYYCGKEEDKLDVDLLIGSDYYSSFIRGCPIEVAEGLYVLESAFGFILNGKYSSITGSSYNQCPSNFITYQLFTKAEMPVRDLCDVKQFWSLETLGIRDNCAISSDDLALQSFEKNLNYDCEEKRYYVSFPWINDSRDLKSNHGIAVGCLKSLVRRHREDGLLKVCEETFKDQISRGVLEQVEDGRVDTLCHYLPYHAVVRQESETTKVRFVMNASCKGGKNNHSLNDMLYRGPVLLENLGSLLLRFRLSKFGVVADIEKAFLNIGLNEEDRDSTRIVWLKDVDKEVTPDNIVTLRHARIPFGVVSSPFLLGAVISTHLAKYSGELPQKLSRDIYVDNIITGVNTEEELQTLVLTSREIFSEAKLNLRSWATSVKNSEFFNNLDPSITSQKEVQTVLGVSWDTGNDTLSVRLSFHYNNEPVTKRVLLSACSSFYDMLGMWSPIIIPLKVLIQKAWIENKTWDVRVSDQDAAKFMRILSDLEKCEKCPITRDVNLHTSGVRYELHAFADACISSYAAIVYLRCSDGNQTKVNIVFAKARVAPKERPTLPRLELLGALLAFRCLKYVESSLNLGHIDKCYLWCDNMSVLHWILGNKVLPTFVQNKVGTVDIKIPNGNMITRSVGSLYPLEFD</sequence>
<dbReference type="InterPro" id="IPR001969">
    <property type="entry name" value="Aspartic_peptidase_AS"/>
</dbReference>
<dbReference type="Pfam" id="PF05585">
    <property type="entry name" value="DUF1758"/>
    <property type="match status" value="1"/>
</dbReference>
<dbReference type="GO" id="GO:0003676">
    <property type="term" value="F:nucleic acid binding"/>
    <property type="evidence" value="ECO:0007669"/>
    <property type="project" value="InterPro"/>
</dbReference>
<dbReference type="PANTHER" id="PTHR47331">
    <property type="entry name" value="PHD-TYPE DOMAIN-CONTAINING PROTEIN"/>
    <property type="match status" value="1"/>
</dbReference>
<reference evidence="4" key="1">
    <citation type="submission" date="2021-05" db="EMBL/GenBank/DDBJ databases">
        <authorList>
            <person name="Alioto T."/>
            <person name="Alioto T."/>
            <person name="Gomez Garrido J."/>
        </authorList>
    </citation>
    <scope>NUCLEOTIDE SEQUENCE</scope>
</reference>
<dbReference type="SMART" id="SM00343">
    <property type="entry name" value="ZnF_C2HC"/>
    <property type="match status" value="3"/>
</dbReference>
<feature type="compositionally biased region" description="Polar residues" evidence="2">
    <location>
        <begin position="476"/>
        <end position="485"/>
    </location>
</feature>
<accession>A0A8D8WG86</accession>
<feature type="compositionally biased region" description="Polar residues" evidence="2">
    <location>
        <begin position="494"/>
        <end position="519"/>
    </location>
</feature>
<dbReference type="InterPro" id="IPR008042">
    <property type="entry name" value="Retrotrans_Pao"/>
</dbReference>
<evidence type="ECO:0000256" key="2">
    <source>
        <dbReference type="SAM" id="MobiDB-lite"/>
    </source>
</evidence>
<dbReference type="Pfam" id="PF03564">
    <property type="entry name" value="DUF1759"/>
    <property type="match status" value="1"/>
</dbReference>
<evidence type="ECO:0000256" key="1">
    <source>
        <dbReference type="SAM" id="Coils"/>
    </source>
</evidence>
<protein>
    <recommendedName>
        <fullName evidence="3">CCHC-type domain-containing protein</fullName>
    </recommendedName>
</protein>
<evidence type="ECO:0000313" key="4">
    <source>
        <dbReference type="EMBL" id="CAG6659102.1"/>
    </source>
</evidence>
<dbReference type="InterPro" id="IPR043502">
    <property type="entry name" value="DNA/RNA_pol_sf"/>
</dbReference>
<dbReference type="GO" id="GO:0004190">
    <property type="term" value="F:aspartic-type endopeptidase activity"/>
    <property type="evidence" value="ECO:0007669"/>
    <property type="project" value="InterPro"/>
</dbReference>
<dbReference type="Gene3D" id="3.30.70.270">
    <property type="match status" value="1"/>
</dbReference>
<dbReference type="Pfam" id="PF05380">
    <property type="entry name" value="Peptidase_A17"/>
    <property type="match status" value="1"/>
</dbReference>
<dbReference type="EMBL" id="HBUF01193335">
    <property type="protein sequence ID" value="CAG6659102.1"/>
    <property type="molecule type" value="Transcribed_RNA"/>
</dbReference>
<feature type="region of interest" description="Disordered" evidence="2">
    <location>
        <begin position="476"/>
        <end position="529"/>
    </location>
</feature>